<accession>A0ABS7BZK9</accession>
<sequence>DAMVSELVDLADAVLYTCRGESGEFHSMVAPVALVDSLTVAMAKQDEERALASLHRLYDLRQRLAPSMQYKR</sequence>
<evidence type="ECO:0000313" key="1">
    <source>
        <dbReference type="EMBL" id="MBW7454069.1"/>
    </source>
</evidence>
<organism evidence="1 2">
    <name type="scientific">Paenibacillus sepulcri</name>
    <dbReference type="NCBI Taxonomy" id="359917"/>
    <lineage>
        <taxon>Bacteria</taxon>
        <taxon>Bacillati</taxon>
        <taxon>Bacillota</taxon>
        <taxon>Bacilli</taxon>
        <taxon>Bacillales</taxon>
        <taxon>Paenibacillaceae</taxon>
        <taxon>Paenibacillus</taxon>
    </lineage>
</organism>
<reference evidence="1 2" key="1">
    <citation type="submission" date="2021-07" db="EMBL/GenBank/DDBJ databases">
        <title>Paenibacillus radiodurans sp. nov., isolated from the southeastern edge of Tengger Desert.</title>
        <authorList>
            <person name="Zhang G."/>
        </authorList>
    </citation>
    <scope>NUCLEOTIDE SEQUENCE [LARGE SCALE GENOMIC DNA]</scope>
    <source>
        <strain evidence="1 2">CCM 7311</strain>
    </source>
</reference>
<name>A0ABS7BZK9_9BACL</name>
<feature type="non-terminal residue" evidence="1">
    <location>
        <position position="1"/>
    </location>
</feature>
<comment type="caution">
    <text evidence="1">The sequence shown here is derived from an EMBL/GenBank/DDBJ whole genome shotgun (WGS) entry which is preliminary data.</text>
</comment>
<dbReference type="EMBL" id="JAHZIK010000151">
    <property type="protein sequence ID" value="MBW7454069.1"/>
    <property type="molecule type" value="Genomic_DNA"/>
</dbReference>
<dbReference type="Proteomes" id="UP001519887">
    <property type="component" value="Unassembled WGS sequence"/>
</dbReference>
<proteinExistence type="predicted"/>
<dbReference type="Gene3D" id="3.40.50.10490">
    <property type="entry name" value="Glucose-6-phosphate isomerase like protein, domain 1"/>
    <property type="match status" value="1"/>
</dbReference>
<evidence type="ECO:0000313" key="2">
    <source>
        <dbReference type="Proteomes" id="UP001519887"/>
    </source>
</evidence>
<gene>
    <name evidence="1" type="ORF">K0U00_08470</name>
</gene>
<keyword evidence="2" id="KW-1185">Reference proteome</keyword>
<protein>
    <submittedName>
        <fullName evidence="1">MurR/RpiR family transcriptional regulator</fullName>
    </submittedName>
</protein>